<dbReference type="InterPro" id="IPR005302">
    <property type="entry name" value="MoCF_Sase_C"/>
</dbReference>
<dbReference type="RefSeq" id="WP_007691747.1">
    <property type="nucleotide sequence ID" value="NZ_AJRK01000405.1"/>
</dbReference>
<dbReference type="OrthoDB" id="68158at2157"/>
<evidence type="ECO:0000256" key="1">
    <source>
        <dbReference type="SAM" id="MobiDB-lite"/>
    </source>
</evidence>
<dbReference type="PROSITE" id="PS51340">
    <property type="entry name" value="MOSC"/>
    <property type="match status" value="1"/>
</dbReference>
<dbReference type="InterPro" id="IPR011037">
    <property type="entry name" value="Pyrv_Knase-like_insert_dom_sf"/>
</dbReference>
<dbReference type="GO" id="GO:0030151">
    <property type="term" value="F:molybdenum ion binding"/>
    <property type="evidence" value="ECO:0007669"/>
    <property type="project" value="InterPro"/>
</dbReference>
<sequence length="171" mass="18717">MATVETIFTTDEGSAPMNEVEGIEAVERQGLRGDRYMEGTGYYSGMDECEVTFIESEAIEEIREEYDIDLSDGRHRRNIVTSGVSVHDLLDKQFRVGETVFEGTRPRPPCAHVEQVADEEGVASALKNRRGGICASVVEGGEIGVGDELEALDEVDEDSSLGESIKSRLVD</sequence>
<evidence type="ECO:0000259" key="2">
    <source>
        <dbReference type="PROSITE" id="PS51340"/>
    </source>
</evidence>
<comment type="caution">
    <text evidence="3">The sequence shown here is derived from an EMBL/GenBank/DDBJ whole genome shotgun (WGS) entry which is preliminary data.</text>
</comment>
<gene>
    <name evidence="3" type="ORF">C447_05727</name>
</gene>
<feature type="domain" description="MOSC" evidence="2">
    <location>
        <begin position="18"/>
        <end position="152"/>
    </location>
</feature>
<dbReference type="Proteomes" id="UP000011566">
    <property type="component" value="Unassembled WGS sequence"/>
</dbReference>
<proteinExistence type="predicted"/>
<dbReference type="eggNOG" id="arCOG11383">
    <property type="taxonomic scope" value="Archaea"/>
</dbReference>
<feature type="compositionally biased region" description="Acidic residues" evidence="1">
    <location>
        <begin position="149"/>
        <end position="160"/>
    </location>
</feature>
<dbReference type="Gene3D" id="2.40.33.20">
    <property type="entry name" value="PK beta-barrel domain-like"/>
    <property type="match status" value="1"/>
</dbReference>
<reference evidence="3 4" key="1">
    <citation type="journal article" date="2014" name="PLoS Genet.">
        <title>Phylogenetically driven sequencing of extremely halophilic archaea reveals strategies for static and dynamic osmo-response.</title>
        <authorList>
            <person name="Becker E.A."/>
            <person name="Seitzer P.M."/>
            <person name="Tritt A."/>
            <person name="Larsen D."/>
            <person name="Krusor M."/>
            <person name="Yao A.I."/>
            <person name="Wu D."/>
            <person name="Madern D."/>
            <person name="Eisen J.A."/>
            <person name="Darling A.E."/>
            <person name="Facciotti M.T."/>
        </authorList>
    </citation>
    <scope>NUCLEOTIDE SEQUENCE [LARGE SCALE GENOMIC DNA]</scope>
    <source>
        <strain evidence="3 4">100A6</strain>
    </source>
</reference>
<dbReference type="SUPFAM" id="SSF50800">
    <property type="entry name" value="PK beta-barrel domain-like"/>
    <property type="match status" value="1"/>
</dbReference>
<feature type="region of interest" description="Disordered" evidence="1">
    <location>
        <begin position="149"/>
        <end position="171"/>
    </location>
</feature>
<keyword evidence="4" id="KW-1185">Reference proteome</keyword>
<dbReference type="EMBL" id="AOMB01000015">
    <property type="protein sequence ID" value="EMA39731.1"/>
    <property type="molecule type" value="Genomic_DNA"/>
</dbReference>
<dbReference type="GO" id="GO:0003824">
    <property type="term" value="F:catalytic activity"/>
    <property type="evidence" value="ECO:0007669"/>
    <property type="project" value="InterPro"/>
</dbReference>
<evidence type="ECO:0000313" key="4">
    <source>
        <dbReference type="Proteomes" id="UP000011566"/>
    </source>
</evidence>
<protein>
    <recommendedName>
        <fullName evidence="2">MOSC domain-containing protein</fullName>
    </recommendedName>
</protein>
<dbReference type="AlphaFoldDB" id="M0M210"/>
<dbReference type="InterPro" id="IPR052716">
    <property type="entry name" value="MOSC_domain"/>
</dbReference>
<dbReference type="GO" id="GO:0030170">
    <property type="term" value="F:pyridoxal phosphate binding"/>
    <property type="evidence" value="ECO:0007669"/>
    <property type="project" value="InterPro"/>
</dbReference>
<name>M0M210_9EURY</name>
<dbReference type="PATRIC" id="fig|1132509.6.peg.1315"/>
<dbReference type="PANTHER" id="PTHR36930">
    <property type="entry name" value="METAL-SULFUR CLUSTER BIOSYNTHESIS PROTEINS YUAD-RELATED"/>
    <property type="match status" value="1"/>
</dbReference>
<evidence type="ECO:0000313" key="3">
    <source>
        <dbReference type="EMBL" id="EMA39731.1"/>
    </source>
</evidence>
<dbReference type="PANTHER" id="PTHR36930:SF1">
    <property type="entry name" value="MOSC DOMAIN-CONTAINING PROTEIN"/>
    <property type="match status" value="1"/>
</dbReference>
<dbReference type="Pfam" id="PF03473">
    <property type="entry name" value="MOSC"/>
    <property type="match status" value="1"/>
</dbReference>
<organism evidence="3 4">
    <name type="scientific">Halococcus hamelinensis 100A6</name>
    <dbReference type="NCBI Taxonomy" id="1132509"/>
    <lineage>
        <taxon>Archaea</taxon>
        <taxon>Methanobacteriati</taxon>
        <taxon>Methanobacteriota</taxon>
        <taxon>Stenosarchaea group</taxon>
        <taxon>Halobacteria</taxon>
        <taxon>Halobacteriales</taxon>
        <taxon>Halococcaceae</taxon>
        <taxon>Halococcus</taxon>
    </lineage>
</organism>
<accession>M0M210</accession>